<evidence type="ECO:0000259" key="3">
    <source>
        <dbReference type="Pfam" id="PF01345"/>
    </source>
</evidence>
<evidence type="ECO:0000313" key="5">
    <source>
        <dbReference type="Proteomes" id="UP000273105"/>
    </source>
</evidence>
<dbReference type="Proteomes" id="UP000273105">
    <property type="component" value="Unassembled WGS sequence"/>
</dbReference>
<dbReference type="Pfam" id="PF01345">
    <property type="entry name" value="DUF11"/>
    <property type="match status" value="2"/>
</dbReference>
<evidence type="ECO:0000256" key="1">
    <source>
        <dbReference type="SAM" id="MobiDB-lite"/>
    </source>
</evidence>
<dbReference type="Gene3D" id="2.60.40.740">
    <property type="match status" value="1"/>
</dbReference>
<dbReference type="InterPro" id="IPR051172">
    <property type="entry name" value="Chlamydia_OmcB"/>
</dbReference>
<feature type="compositionally biased region" description="Polar residues" evidence="1">
    <location>
        <begin position="325"/>
        <end position="336"/>
    </location>
</feature>
<feature type="region of interest" description="Disordered" evidence="1">
    <location>
        <begin position="317"/>
        <end position="339"/>
    </location>
</feature>
<feature type="domain" description="DUF11" evidence="3">
    <location>
        <begin position="806"/>
        <end position="896"/>
    </location>
</feature>
<dbReference type="RefSeq" id="WP_121533302.1">
    <property type="nucleotide sequence ID" value="NZ_RCHE01000052.1"/>
</dbReference>
<sequence>MSNRLQLTQLAASIALVAGSAAFVSSAHAAAPAAGTNISNVASATYTDSTGASKTVNSNIVTTKVLQVGSFTLVADQTVTANKNSLVSLSHTLTNTGNGTDTFTLAASNIGNGAGGDDWDFTGAFKIYRDDNKDGIPDGSPITSVTLAAGESINLIVENTTSATAAADKIGKWKISATNAVAGSIMTATNTDTVKIIDGAVVTLRKSVSNSNITENSSREIEYTLVFQNTGNSTATNFAITDILPAHLTYVSGDKATLDGVSLKDNGSDGKGYEYDATTRQVTLVIPTLTVGTTRTLKFKVTVDTDAPVGKITNTAYIDPDNDPGTLNSTPSNPTDVTVDGIRKGTINDNQGDAYADGEAITSVTTKDDQIVIASIKQGENAIFGGTVAGGTLRNERIVIHNTGNIAEEFDVKSSIGSGSTGFPAGTIINLLRADGVTPFVSTGLIPVGGTYELVAQVIIPANISKATSSTATLTINPKSDPNTAAKQDHLTLIVNEIEAAKVDLHNGNGVDTDGTGSTVGTGKDNKQFVDTKLTTPTKPVNFPLEINNSGLNGDNFNLSHNLPADWDVKFYVADLSGNPTGAPLTNTGNIAGNGGSLKLVAVVTPPAGTPANSAGQEVLFTVTSPATNLSDVMSDKVIVLAERLLTLENNRIDTVAPGGTVFYKHTLTNKGNIVEGATSLPFSVNNDLGWTTSVYVDLNNNGIADANELLTTGDLRDLVPAGLAQGASVNLIIKVQAPVNATVGEQDRVLLTVSPIAVGAGTPYDPTITFNPISNIDLTTVTGLQVRLVKDQALVDCAVGTATTYTQANVDAKPGQCVKYRITAKNEGLNEVTDVVISDNTPNYTTFQVISGQSPKYENAIAGSTPANGGTGTISATKTPLASNATASLEFVIKVDE</sequence>
<feature type="signal peptide" evidence="2">
    <location>
        <begin position="1"/>
        <end position="29"/>
    </location>
</feature>
<dbReference type="InterPro" id="IPR001434">
    <property type="entry name" value="OmcB-like_DUF11"/>
</dbReference>
<gene>
    <name evidence="4" type="ORF">D9K79_15740</name>
</gene>
<organism evidence="4 5">
    <name type="scientific">Acinetobacter cumulans</name>
    <dbReference type="NCBI Taxonomy" id="2136182"/>
    <lineage>
        <taxon>Bacteria</taxon>
        <taxon>Pseudomonadati</taxon>
        <taxon>Pseudomonadota</taxon>
        <taxon>Gammaproteobacteria</taxon>
        <taxon>Moraxellales</taxon>
        <taxon>Moraxellaceae</taxon>
        <taxon>Acinetobacter</taxon>
    </lineage>
</organism>
<evidence type="ECO:0000313" key="4">
    <source>
        <dbReference type="EMBL" id="RLL39042.1"/>
    </source>
</evidence>
<proteinExistence type="predicted"/>
<dbReference type="PANTHER" id="PTHR34819">
    <property type="entry name" value="LARGE CYSTEINE-RICH PERIPLASMIC PROTEIN OMCB"/>
    <property type="match status" value="1"/>
</dbReference>
<keyword evidence="5" id="KW-1185">Reference proteome</keyword>
<evidence type="ECO:0000256" key="2">
    <source>
        <dbReference type="SAM" id="SignalP"/>
    </source>
</evidence>
<protein>
    <submittedName>
        <fullName evidence="4">DUF11 domain-containing protein</fullName>
    </submittedName>
</protein>
<reference evidence="4 5" key="1">
    <citation type="submission" date="2018-09" db="EMBL/GenBank/DDBJ databases">
        <title>The draft genome of Acinetobacter sp. strains.</title>
        <authorList>
            <person name="Qin J."/>
            <person name="Feng Y."/>
            <person name="Zong Z."/>
        </authorList>
    </citation>
    <scope>NUCLEOTIDE SEQUENCE [LARGE SCALE GENOMIC DNA]</scope>
    <source>
        <strain evidence="4 5">WCHAc060001</strain>
    </source>
</reference>
<name>A0ABX9U277_9GAMM</name>
<comment type="caution">
    <text evidence="4">The sequence shown here is derived from an EMBL/GenBank/DDBJ whole genome shotgun (WGS) entry which is preliminary data.</text>
</comment>
<feature type="domain" description="DUF11" evidence="3">
    <location>
        <begin position="204"/>
        <end position="330"/>
    </location>
</feature>
<accession>A0ABX9U277</accession>
<dbReference type="PANTHER" id="PTHR34819:SF3">
    <property type="entry name" value="CELL SURFACE PROTEIN"/>
    <property type="match status" value="1"/>
</dbReference>
<dbReference type="EMBL" id="RCHE01000052">
    <property type="protein sequence ID" value="RLL39042.1"/>
    <property type="molecule type" value="Genomic_DNA"/>
</dbReference>
<feature type="chain" id="PRO_5047153115" evidence="2">
    <location>
        <begin position="30"/>
        <end position="898"/>
    </location>
</feature>
<dbReference type="NCBIfam" id="TIGR01451">
    <property type="entry name" value="B_ant_repeat"/>
    <property type="match status" value="2"/>
</dbReference>
<keyword evidence="2" id="KW-0732">Signal</keyword>
<dbReference type="InterPro" id="IPR047589">
    <property type="entry name" value="DUF11_rpt"/>
</dbReference>